<reference evidence="9 10" key="1">
    <citation type="submission" date="2019-02" db="EMBL/GenBank/DDBJ databases">
        <title>Deep-cultivation of Planctomycetes and their phenomic and genomic characterization uncovers novel biology.</title>
        <authorList>
            <person name="Wiegand S."/>
            <person name="Jogler M."/>
            <person name="Boedeker C."/>
            <person name="Pinto D."/>
            <person name="Vollmers J."/>
            <person name="Rivas-Marin E."/>
            <person name="Kohn T."/>
            <person name="Peeters S.H."/>
            <person name="Heuer A."/>
            <person name="Rast P."/>
            <person name="Oberbeckmann S."/>
            <person name="Bunk B."/>
            <person name="Jeske O."/>
            <person name="Meyerdierks A."/>
            <person name="Storesund J.E."/>
            <person name="Kallscheuer N."/>
            <person name="Luecker S."/>
            <person name="Lage O.M."/>
            <person name="Pohl T."/>
            <person name="Merkel B.J."/>
            <person name="Hornburger P."/>
            <person name="Mueller R.-W."/>
            <person name="Bruemmer F."/>
            <person name="Labrenz M."/>
            <person name="Spormann A.M."/>
            <person name="Op Den Camp H."/>
            <person name="Overmann J."/>
            <person name="Amann R."/>
            <person name="Jetten M.S.M."/>
            <person name="Mascher T."/>
            <person name="Medema M.H."/>
            <person name="Devos D.P."/>
            <person name="Kaster A.-K."/>
            <person name="Ovreas L."/>
            <person name="Rohde M."/>
            <person name="Galperin M.Y."/>
            <person name="Jogler C."/>
        </authorList>
    </citation>
    <scope>NUCLEOTIDE SEQUENCE [LARGE SCALE GENOMIC DNA]</scope>
    <source>
        <strain evidence="9 10">Pla22</strain>
    </source>
</reference>
<dbReference type="InterPro" id="IPR014710">
    <property type="entry name" value="RmlC-like_jellyroll"/>
</dbReference>
<name>A0A5C5WWM7_9BACT</name>
<proteinExistence type="predicted"/>
<dbReference type="InterPro" id="IPR017900">
    <property type="entry name" value="4Fe4S_Fe_S_CS"/>
</dbReference>
<dbReference type="GO" id="GO:0046872">
    <property type="term" value="F:metal ion binding"/>
    <property type="evidence" value="ECO:0007669"/>
    <property type="project" value="UniProtKB-KW"/>
</dbReference>
<dbReference type="AlphaFoldDB" id="A0A5C5WWM7"/>
<evidence type="ECO:0000256" key="1">
    <source>
        <dbReference type="ARBA" id="ARBA00022485"/>
    </source>
</evidence>
<dbReference type="PROSITE" id="PS00198">
    <property type="entry name" value="4FE4S_FER_1"/>
    <property type="match status" value="1"/>
</dbReference>
<dbReference type="CDD" id="cd16367">
    <property type="entry name" value="DMSOR_beta_like"/>
    <property type="match status" value="1"/>
</dbReference>
<gene>
    <name evidence="9" type="primary">ydhX</name>
    <name evidence="9" type="ORF">Pla22_20300</name>
</gene>
<keyword evidence="1" id="KW-0004">4Fe-4S</keyword>
<feature type="region of interest" description="Disordered" evidence="6">
    <location>
        <begin position="394"/>
        <end position="439"/>
    </location>
</feature>
<organism evidence="9 10">
    <name type="scientific">Rubripirellula amarantea</name>
    <dbReference type="NCBI Taxonomy" id="2527999"/>
    <lineage>
        <taxon>Bacteria</taxon>
        <taxon>Pseudomonadati</taxon>
        <taxon>Planctomycetota</taxon>
        <taxon>Planctomycetia</taxon>
        <taxon>Pirellulales</taxon>
        <taxon>Pirellulaceae</taxon>
        <taxon>Rubripirellula</taxon>
    </lineage>
</organism>
<feature type="domain" description="Cyclic nucleotide-binding" evidence="7">
    <location>
        <begin position="178"/>
        <end position="211"/>
    </location>
</feature>
<dbReference type="SUPFAM" id="SSF54862">
    <property type="entry name" value="4Fe-4S ferredoxins"/>
    <property type="match status" value="1"/>
</dbReference>
<dbReference type="PRINTS" id="PR00103">
    <property type="entry name" value="CAMPKINASE"/>
</dbReference>
<dbReference type="Pfam" id="PF13247">
    <property type="entry name" value="Fer4_11"/>
    <property type="match status" value="1"/>
</dbReference>
<evidence type="ECO:0000313" key="9">
    <source>
        <dbReference type="EMBL" id="TWT54383.1"/>
    </source>
</evidence>
<dbReference type="InterPro" id="IPR050294">
    <property type="entry name" value="RnfB_subfamily"/>
</dbReference>
<dbReference type="InterPro" id="IPR000595">
    <property type="entry name" value="cNMP-bd_dom"/>
</dbReference>
<feature type="domain" description="Cyclic nucleotide-binding" evidence="7">
    <location>
        <begin position="247"/>
        <end position="346"/>
    </location>
</feature>
<dbReference type="OrthoDB" id="9810688at2"/>
<keyword evidence="4" id="KW-0408">Iron</keyword>
<evidence type="ECO:0000256" key="4">
    <source>
        <dbReference type="ARBA" id="ARBA00023004"/>
    </source>
</evidence>
<dbReference type="PROSITE" id="PS50042">
    <property type="entry name" value="CNMP_BINDING_3"/>
    <property type="match status" value="3"/>
</dbReference>
<dbReference type="InterPro" id="IPR018490">
    <property type="entry name" value="cNMP-bd_dom_sf"/>
</dbReference>
<dbReference type="GO" id="GO:0051539">
    <property type="term" value="F:4 iron, 4 sulfur cluster binding"/>
    <property type="evidence" value="ECO:0007669"/>
    <property type="project" value="UniProtKB-KW"/>
</dbReference>
<sequence>MKAEQPIAVRRPERWSQPMDELMSTADISWLRTREPFASMDESAFPRSTPIDGILRCDTKLHRCDPGEIIVREGDYGNSAFLVLAGEVSVVVDSLPPESLGRHTNKPLSWIDALGQYLGRSFTGKGLTEARTESQITTNVTESNSDSNQQATIREVDDHPAIFLQDFAAVLKGGNTVTLGPGELFGEVAAMYRSPRTATVVAKSEAALLEIRWQGLKILRRDRKFADSLDNHYRSHWLSVHLRELPLLRHVPEENLQRVAQATQMRSFGRMEWNSDYKKTRELPVQEQIASEPLVATEGAMPTDLVIVRSGFGRLSQAYGVSERTTAYLGKGHVFGLEELAHNVARPEGTPPQTLKNSLRAIGFLDTLQIPVETFATEVMPHVRRSELPEQVADWLTQASQPPSQERRRVTRDRRRRERDDDKASADWQDLPSSSGQQFQPTGLLEFIVQNRLNNGRQAMVIDLHRCTRCDDCVKACAATHDGNPRFIRQGVSHERLQFTQACMQCQDPVCMIGCPTGAISRNLETGVVGIHESICVGCGTCASACPYENINMVEVQDRTGRPFVDVSTGRPIRKATKCDMCQESPSGPACAAACPHDAMVRIDLTESSPLREWLDQRGAA</sequence>
<accession>A0A5C5WWM7</accession>
<dbReference type="PANTHER" id="PTHR42859:SF17">
    <property type="entry name" value="ELECTRON TRANSPORT PROTEIN HYDN-RELATED"/>
    <property type="match status" value="1"/>
</dbReference>
<evidence type="ECO:0000259" key="7">
    <source>
        <dbReference type="PROSITE" id="PS50042"/>
    </source>
</evidence>
<dbReference type="EMBL" id="SJPI01000001">
    <property type="protein sequence ID" value="TWT54383.1"/>
    <property type="molecule type" value="Genomic_DNA"/>
</dbReference>
<dbReference type="SUPFAM" id="SSF51206">
    <property type="entry name" value="cAMP-binding domain-like"/>
    <property type="match status" value="1"/>
</dbReference>
<dbReference type="PROSITE" id="PS51379">
    <property type="entry name" value="4FE4S_FER_2"/>
    <property type="match status" value="2"/>
</dbReference>
<dbReference type="Proteomes" id="UP000316598">
    <property type="component" value="Unassembled WGS sequence"/>
</dbReference>
<evidence type="ECO:0000256" key="3">
    <source>
        <dbReference type="ARBA" id="ARBA00022737"/>
    </source>
</evidence>
<keyword evidence="2" id="KW-0479">Metal-binding</keyword>
<evidence type="ECO:0000256" key="6">
    <source>
        <dbReference type="SAM" id="MobiDB-lite"/>
    </source>
</evidence>
<dbReference type="InterPro" id="IPR017896">
    <property type="entry name" value="4Fe4S_Fe-S-bd"/>
</dbReference>
<protein>
    <submittedName>
        <fullName evidence="9">Putative ferredoxin-like protein YdhX</fullName>
    </submittedName>
</protein>
<feature type="domain" description="Cyclic nucleotide-binding" evidence="7">
    <location>
        <begin position="65"/>
        <end position="94"/>
    </location>
</feature>
<dbReference type="Pfam" id="PF00027">
    <property type="entry name" value="cNMP_binding"/>
    <property type="match status" value="1"/>
</dbReference>
<keyword evidence="5" id="KW-0411">Iron-sulfur</keyword>
<keyword evidence="3" id="KW-0677">Repeat</keyword>
<evidence type="ECO:0000256" key="5">
    <source>
        <dbReference type="ARBA" id="ARBA00023014"/>
    </source>
</evidence>
<keyword evidence="10" id="KW-1185">Reference proteome</keyword>
<dbReference type="Gene3D" id="2.60.120.10">
    <property type="entry name" value="Jelly Rolls"/>
    <property type="match status" value="2"/>
</dbReference>
<evidence type="ECO:0000256" key="2">
    <source>
        <dbReference type="ARBA" id="ARBA00022723"/>
    </source>
</evidence>
<dbReference type="Gene3D" id="3.30.70.20">
    <property type="match status" value="2"/>
</dbReference>
<evidence type="ECO:0000259" key="8">
    <source>
        <dbReference type="PROSITE" id="PS51379"/>
    </source>
</evidence>
<feature type="domain" description="4Fe-4S ferredoxin-type" evidence="8">
    <location>
        <begin position="527"/>
        <end position="556"/>
    </location>
</feature>
<evidence type="ECO:0000313" key="10">
    <source>
        <dbReference type="Proteomes" id="UP000316598"/>
    </source>
</evidence>
<comment type="caution">
    <text evidence="9">The sequence shown here is derived from an EMBL/GenBank/DDBJ whole genome shotgun (WGS) entry which is preliminary data.</text>
</comment>
<dbReference type="CDD" id="cd00038">
    <property type="entry name" value="CAP_ED"/>
    <property type="match status" value="1"/>
</dbReference>
<dbReference type="PANTHER" id="PTHR42859">
    <property type="entry name" value="OXIDOREDUCTASE"/>
    <property type="match status" value="1"/>
</dbReference>
<feature type="domain" description="4Fe-4S ferredoxin-type" evidence="8">
    <location>
        <begin position="458"/>
        <end position="477"/>
    </location>
</feature>